<dbReference type="EMBL" id="CYSD01000020">
    <property type="protein sequence ID" value="CUH77585.1"/>
    <property type="molecule type" value="Genomic_DNA"/>
</dbReference>
<proteinExistence type="predicted"/>
<dbReference type="InterPro" id="IPR046239">
    <property type="entry name" value="DUF6272"/>
</dbReference>
<organism evidence="1 2">
    <name type="scientific">Tritonibacter multivorans</name>
    <dbReference type="NCBI Taxonomy" id="928856"/>
    <lineage>
        <taxon>Bacteria</taxon>
        <taxon>Pseudomonadati</taxon>
        <taxon>Pseudomonadota</taxon>
        <taxon>Alphaproteobacteria</taxon>
        <taxon>Rhodobacterales</taxon>
        <taxon>Paracoccaceae</taxon>
        <taxon>Tritonibacter</taxon>
    </lineage>
</organism>
<dbReference type="AlphaFoldDB" id="A0A0N7LZG3"/>
<evidence type="ECO:0000313" key="2">
    <source>
        <dbReference type="Proteomes" id="UP000052022"/>
    </source>
</evidence>
<dbReference type="NCBIfam" id="NF038262">
    <property type="entry name" value="SiaB_fam_kinase"/>
    <property type="match status" value="1"/>
</dbReference>
<name>A0A0N7LZG3_9RHOB</name>
<dbReference type="STRING" id="928856.SAMN04488049_111107"/>
<protein>
    <submittedName>
        <fullName evidence="1">Uncharacterized protein</fullName>
    </submittedName>
</protein>
<evidence type="ECO:0000313" key="1">
    <source>
        <dbReference type="EMBL" id="CUH77585.1"/>
    </source>
</evidence>
<accession>A0A0N7LZG3</accession>
<dbReference type="Pfam" id="PF19788">
    <property type="entry name" value="DUF6272"/>
    <property type="match status" value="1"/>
</dbReference>
<dbReference type="RefSeq" id="WP_207382633.1">
    <property type="nucleotide sequence ID" value="NZ_CYSD01000020.1"/>
</dbReference>
<gene>
    <name evidence="1" type="ORF">TRM7557_01447</name>
</gene>
<sequence length="189" mass="20870">MTDNMGIDAKELYQLRSYLRDRGILFAYSGYVTETVLSGVGEALRQKLALEATDTKTVRSVFAIFVEQMQNIIRYSAETEHKDAGNARELRYGVLTVAQTGERYAVHAGNVIHRADQPRLETRLAALVAMDRDALKSAYKTQLKAGPEPDSKGASVGLIEIARRASAPLGYGFTAVDEDHVFFAIEARI</sequence>
<reference evidence="1 2" key="1">
    <citation type="submission" date="2015-09" db="EMBL/GenBank/DDBJ databases">
        <authorList>
            <consortium name="Swine Surveillance"/>
        </authorList>
    </citation>
    <scope>NUCLEOTIDE SEQUENCE [LARGE SCALE GENOMIC DNA]</scope>
    <source>
        <strain evidence="1 2">CECT 7557</strain>
    </source>
</reference>
<keyword evidence="2" id="KW-1185">Reference proteome</keyword>
<dbReference type="Proteomes" id="UP000052022">
    <property type="component" value="Unassembled WGS sequence"/>
</dbReference>